<keyword evidence="2 7" id="KW-0732">Signal</keyword>
<evidence type="ECO:0000256" key="7">
    <source>
        <dbReference type="SAM" id="SignalP"/>
    </source>
</evidence>
<proteinExistence type="predicted"/>
<dbReference type="InterPro" id="IPR002557">
    <property type="entry name" value="Chitin-bd_dom"/>
</dbReference>
<keyword evidence="10" id="KW-1185">Reference proteome</keyword>
<name>A0A8J9VIV5_9NEOP</name>
<accession>A0A8J9VIV5</accession>
<dbReference type="GO" id="GO:0008061">
    <property type="term" value="F:chitin binding"/>
    <property type="evidence" value="ECO:0007669"/>
    <property type="project" value="UniProtKB-KW"/>
</dbReference>
<sequence>MLGTKLLLILAPILLVEAQNSLPRASNGFSRRLPLRRPFIRPRPVVTSIPNVPITTEKIEITTVPQPPITHPIEENNIVHDRTVIVPPQSTELTIIYPENYKPATSSQPSSRLRMPVRLTSFQLRPADSNYVAPTTVPPTPPTPSHFNFRPRLYVTSQPAVIPESVKPVDIVAPTESILSQSTEKLPEFLAFESNEPVNKPVPASIEPAAEPTKYIIKPSETEPIEPAPKPLEPVPEPSVTVPEPIKSVPGPIESIPEPIQSVPKPIESVPEPVESVPEPVPELVPTSVPSLETFEPPTPSISMPLNSHPIITEEPAPPATTQQPAIILPPASTTVKPIENRQPEIIPTRPPTIIKPVSVAPSEIPKEISPVDDSIKPFMDDVNPPVSESGPVIIVENNNKPNINWYPAKQKPKPTLAVPSATEIYSYKPTAATNKPIVRPVSTAKPWSQPSVDLYSYVNRLHNYSCRSSDGYESVLNQCDAYVECKQNMAFHNICPDGLHFNPAAKWPEYPCGYPSEVKCESQAVIQKPRPIGQCPHRYGFYPIPDGDCGQYIMCQEGSATIMSCPPGLAFSSITNSCDWPANVPGCNPNIFQGFTCPAPTLDKYGKQINNNSKYRYKNSCNQYIACYKGKPRLLSCDVGTSFDARSGTCIDTDQVVDCQH</sequence>
<dbReference type="AlphaFoldDB" id="A0A8J9VIV5"/>
<dbReference type="InterPro" id="IPR036508">
    <property type="entry name" value="Chitin-bd_dom_sf"/>
</dbReference>
<gene>
    <name evidence="9" type="ORF">BINO364_LOCUS8368</name>
</gene>
<keyword evidence="4" id="KW-1015">Disulfide bond</keyword>
<dbReference type="SUPFAM" id="SSF57625">
    <property type="entry name" value="Invertebrate chitin-binding proteins"/>
    <property type="match status" value="3"/>
</dbReference>
<protein>
    <recommendedName>
        <fullName evidence="8">Chitin-binding type-2 domain-containing protein</fullName>
    </recommendedName>
</protein>
<evidence type="ECO:0000256" key="1">
    <source>
        <dbReference type="ARBA" id="ARBA00022669"/>
    </source>
</evidence>
<dbReference type="Proteomes" id="UP000838878">
    <property type="component" value="Chromosome 3"/>
</dbReference>
<evidence type="ECO:0000256" key="3">
    <source>
        <dbReference type="ARBA" id="ARBA00022737"/>
    </source>
</evidence>
<keyword evidence="1" id="KW-0147">Chitin-binding</keyword>
<keyword evidence="5" id="KW-0325">Glycoprotein</keyword>
<evidence type="ECO:0000313" key="9">
    <source>
        <dbReference type="EMBL" id="CAH0722408.1"/>
    </source>
</evidence>
<reference evidence="9" key="1">
    <citation type="submission" date="2021-12" db="EMBL/GenBank/DDBJ databases">
        <authorList>
            <person name="Martin H S."/>
        </authorList>
    </citation>
    <scope>NUCLEOTIDE SEQUENCE</scope>
</reference>
<dbReference type="GO" id="GO:0005576">
    <property type="term" value="C:extracellular region"/>
    <property type="evidence" value="ECO:0007669"/>
    <property type="project" value="InterPro"/>
</dbReference>
<evidence type="ECO:0000259" key="8">
    <source>
        <dbReference type="SMART" id="SM00494"/>
    </source>
</evidence>
<evidence type="ECO:0000256" key="2">
    <source>
        <dbReference type="ARBA" id="ARBA00022729"/>
    </source>
</evidence>
<evidence type="ECO:0000256" key="5">
    <source>
        <dbReference type="ARBA" id="ARBA00023180"/>
    </source>
</evidence>
<dbReference type="EMBL" id="OV170223">
    <property type="protein sequence ID" value="CAH0722408.1"/>
    <property type="molecule type" value="Genomic_DNA"/>
</dbReference>
<feature type="domain" description="Chitin-binding type-2" evidence="8">
    <location>
        <begin position="534"/>
        <end position="590"/>
    </location>
</feature>
<dbReference type="PANTHER" id="PTHR23301:SF107">
    <property type="entry name" value="LD20793P"/>
    <property type="match status" value="1"/>
</dbReference>
<feature type="domain" description="Chitin-binding type-2" evidence="8">
    <location>
        <begin position="465"/>
        <end position="523"/>
    </location>
</feature>
<feature type="compositionally biased region" description="Pro residues" evidence="6">
    <location>
        <begin position="226"/>
        <end position="237"/>
    </location>
</feature>
<feature type="signal peptide" evidence="7">
    <location>
        <begin position="1"/>
        <end position="18"/>
    </location>
</feature>
<evidence type="ECO:0000313" key="10">
    <source>
        <dbReference type="Proteomes" id="UP000838878"/>
    </source>
</evidence>
<feature type="domain" description="Chitin-binding type-2" evidence="8">
    <location>
        <begin position="596"/>
        <end position="662"/>
    </location>
</feature>
<dbReference type="Pfam" id="PF01607">
    <property type="entry name" value="CBM_14"/>
    <property type="match status" value="2"/>
</dbReference>
<dbReference type="InterPro" id="IPR051940">
    <property type="entry name" value="Chitin_bind-dev_reg"/>
</dbReference>
<evidence type="ECO:0000256" key="4">
    <source>
        <dbReference type="ARBA" id="ARBA00023157"/>
    </source>
</evidence>
<dbReference type="Gene3D" id="2.170.140.10">
    <property type="entry name" value="Chitin binding domain"/>
    <property type="match status" value="3"/>
</dbReference>
<keyword evidence="3" id="KW-0677">Repeat</keyword>
<feature type="region of interest" description="Disordered" evidence="6">
    <location>
        <begin position="221"/>
        <end position="240"/>
    </location>
</feature>
<dbReference type="PANTHER" id="PTHR23301">
    <property type="entry name" value="CHITIN BINDING PERITROPHIN-A"/>
    <property type="match status" value="1"/>
</dbReference>
<dbReference type="OrthoDB" id="6020543at2759"/>
<organism evidence="9 10">
    <name type="scientific">Brenthis ino</name>
    <name type="common">lesser marbled fritillary</name>
    <dbReference type="NCBI Taxonomy" id="405034"/>
    <lineage>
        <taxon>Eukaryota</taxon>
        <taxon>Metazoa</taxon>
        <taxon>Ecdysozoa</taxon>
        <taxon>Arthropoda</taxon>
        <taxon>Hexapoda</taxon>
        <taxon>Insecta</taxon>
        <taxon>Pterygota</taxon>
        <taxon>Neoptera</taxon>
        <taxon>Endopterygota</taxon>
        <taxon>Lepidoptera</taxon>
        <taxon>Glossata</taxon>
        <taxon>Ditrysia</taxon>
        <taxon>Papilionoidea</taxon>
        <taxon>Nymphalidae</taxon>
        <taxon>Heliconiinae</taxon>
        <taxon>Argynnini</taxon>
        <taxon>Brenthis</taxon>
    </lineage>
</organism>
<feature type="non-terminal residue" evidence="9">
    <location>
        <position position="662"/>
    </location>
</feature>
<evidence type="ECO:0000256" key="6">
    <source>
        <dbReference type="SAM" id="MobiDB-lite"/>
    </source>
</evidence>
<dbReference type="SMART" id="SM00494">
    <property type="entry name" value="ChtBD2"/>
    <property type="match status" value="3"/>
</dbReference>
<feature type="chain" id="PRO_5035463269" description="Chitin-binding type-2 domain-containing protein" evidence="7">
    <location>
        <begin position="19"/>
        <end position="662"/>
    </location>
</feature>